<dbReference type="InterPro" id="IPR053138">
    <property type="entry name" value="N-alpha-Ac-DABA_deacetylase"/>
</dbReference>
<evidence type="ECO:0000313" key="7">
    <source>
        <dbReference type="Proteomes" id="UP000054560"/>
    </source>
</evidence>
<feature type="domain" description="Succinylglutamate desuccinylase/Aspartoacylase catalytic" evidence="5">
    <location>
        <begin position="2"/>
        <end position="152"/>
    </location>
</feature>
<evidence type="ECO:0000256" key="2">
    <source>
        <dbReference type="ARBA" id="ARBA00022723"/>
    </source>
</evidence>
<accession>A0A0L0G6T0</accession>
<evidence type="ECO:0000256" key="1">
    <source>
        <dbReference type="ARBA" id="ARBA00001947"/>
    </source>
</evidence>
<dbReference type="SUPFAM" id="SSF53187">
    <property type="entry name" value="Zn-dependent exopeptidases"/>
    <property type="match status" value="1"/>
</dbReference>
<reference evidence="6 7" key="1">
    <citation type="submission" date="2011-02" db="EMBL/GenBank/DDBJ databases">
        <title>The Genome Sequence of Sphaeroforma arctica JP610.</title>
        <authorList>
            <consortium name="The Broad Institute Genome Sequencing Platform"/>
            <person name="Russ C."/>
            <person name="Cuomo C."/>
            <person name="Young S.K."/>
            <person name="Zeng Q."/>
            <person name="Gargeya S."/>
            <person name="Alvarado L."/>
            <person name="Berlin A."/>
            <person name="Chapman S.B."/>
            <person name="Chen Z."/>
            <person name="Freedman E."/>
            <person name="Gellesch M."/>
            <person name="Goldberg J."/>
            <person name="Griggs A."/>
            <person name="Gujja S."/>
            <person name="Heilman E."/>
            <person name="Heiman D."/>
            <person name="Howarth C."/>
            <person name="Mehta T."/>
            <person name="Neiman D."/>
            <person name="Pearson M."/>
            <person name="Roberts A."/>
            <person name="Saif S."/>
            <person name="Shea T."/>
            <person name="Shenoy N."/>
            <person name="Sisk P."/>
            <person name="Stolte C."/>
            <person name="Sykes S."/>
            <person name="White J."/>
            <person name="Yandava C."/>
            <person name="Burger G."/>
            <person name="Gray M.W."/>
            <person name="Holland P.W.H."/>
            <person name="King N."/>
            <person name="Lang F.B.F."/>
            <person name="Roger A.J."/>
            <person name="Ruiz-Trillo I."/>
            <person name="Haas B."/>
            <person name="Nusbaum C."/>
            <person name="Birren B."/>
        </authorList>
    </citation>
    <scope>NUCLEOTIDE SEQUENCE [LARGE SCALE GENOMIC DNA]</scope>
    <source>
        <strain evidence="6 7">JP610</strain>
    </source>
</reference>
<keyword evidence="2" id="KW-0479">Metal-binding</keyword>
<keyword evidence="4" id="KW-0862">Zinc</keyword>
<dbReference type="Gene3D" id="3.40.630.10">
    <property type="entry name" value="Zn peptidases"/>
    <property type="match status" value="1"/>
</dbReference>
<evidence type="ECO:0000256" key="3">
    <source>
        <dbReference type="ARBA" id="ARBA00022801"/>
    </source>
</evidence>
<dbReference type="eggNOG" id="ENOG502QUCF">
    <property type="taxonomic scope" value="Eukaryota"/>
</dbReference>
<dbReference type="EMBL" id="KQ241798">
    <property type="protein sequence ID" value="KNC83943.1"/>
    <property type="molecule type" value="Genomic_DNA"/>
</dbReference>
<dbReference type="PANTHER" id="PTHR37326">
    <property type="entry name" value="BLL3975 PROTEIN"/>
    <property type="match status" value="1"/>
</dbReference>
<dbReference type="GO" id="GO:0046872">
    <property type="term" value="F:metal ion binding"/>
    <property type="evidence" value="ECO:0007669"/>
    <property type="project" value="UniProtKB-KW"/>
</dbReference>
<evidence type="ECO:0000313" key="6">
    <source>
        <dbReference type="EMBL" id="KNC83943.1"/>
    </source>
</evidence>
<dbReference type="Proteomes" id="UP000054560">
    <property type="component" value="Unassembled WGS sequence"/>
</dbReference>
<gene>
    <name evidence="6" type="ORF">SARC_03807</name>
</gene>
<dbReference type="GO" id="GO:0016788">
    <property type="term" value="F:hydrolase activity, acting on ester bonds"/>
    <property type="evidence" value="ECO:0007669"/>
    <property type="project" value="InterPro"/>
</dbReference>
<keyword evidence="7" id="KW-1185">Reference proteome</keyword>
<dbReference type="Pfam" id="PF24827">
    <property type="entry name" value="AstE_AspA_cat"/>
    <property type="match status" value="1"/>
</dbReference>
<keyword evidence="3" id="KW-0378">Hydrolase</keyword>
<protein>
    <recommendedName>
        <fullName evidence="5">Succinylglutamate desuccinylase/Aspartoacylase catalytic domain-containing protein</fullName>
    </recommendedName>
</protein>
<evidence type="ECO:0000256" key="4">
    <source>
        <dbReference type="ARBA" id="ARBA00022833"/>
    </source>
</evidence>
<dbReference type="PANTHER" id="PTHR37326:SF1">
    <property type="entry name" value="BLL3975 PROTEIN"/>
    <property type="match status" value="1"/>
</dbReference>
<sequence length="292" mass="31681">MHGSLVALPAANIVGFNQGTRVFSDGVDLNRIMPGGRAGRGNLYAKSLFQKVLSTGIDYCVDLHTASTGRVNSLYVRADMKNPVTAKMAMLQNTQFTLHAVAAFDGRADTLRNAMMAIDVPTVTLEIGDPSVFNRALIREALPGIFNLMDHLSMFGEGSHAMTTVDDDENKLPNEARLCVKSVWMWTDHGGILKVVAEIGEKVHKGQRVAYIVDIFGVLVCNYYAPVSGYVIGKSVNPVVQAGDRIAHIGVEGTLDAFGLSVKALEDLDMLSEMEDDAVEEDETERQGNECC</sequence>
<dbReference type="AlphaFoldDB" id="A0A0L0G6T0"/>
<dbReference type="OrthoDB" id="5588846at2759"/>
<dbReference type="RefSeq" id="XP_014157845.1">
    <property type="nucleotide sequence ID" value="XM_014302370.1"/>
</dbReference>
<dbReference type="InterPro" id="IPR055438">
    <property type="entry name" value="AstE_AspA_cat"/>
</dbReference>
<dbReference type="GeneID" id="25904311"/>
<name>A0A0L0G6T0_9EUKA</name>
<organism evidence="6 7">
    <name type="scientific">Sphaeroforma arctica JP610</name>
    <dbReference type="NCBI Taxonomy" id="667725"/>
    <lineage>
        <taxon>Eukaryota</taxon>
        <taxon>Ichthyosporea</taxon>
        <taxon>Ichthyophonida</taxon>
        <taxon>Sphaeroforma</taxon>
    </lineage>
</organism>
<comment type="cofactor">
    <cofactor evidence="1">
        <name>Zn(2+)</name>
        <dbReference type="ChEBI" id="CHEBI:29105"/>
    </cofactor>
</comment>
<evidence type="ECO:0000259" key="5">
    <source>
        <dbReference type="Pfam" id="PF24827"/>
    </source>
</evidence>
<proteinExistence type="predicted"/>